<protein>
    <recommendedName>
        <fullName evidence="8">Ribonuclease VapC</fullName>
        <shortName evidence="8">RNase VapC</shortName>
        <ecNumber evidence="8">3.1.-.-</ecNumber>
    </recommendedName>
    <alternativeName>
        <fullName evidence="8">Toxin VapC</fullName>
    </alternativeName>
</protein>
<evidence type="ECO:0000256" key="7">
    <source>
        <dbReference type="ARBA" id="ARBA00038093"/>
    </source>
</evidence>
<keyword evidence="8" id="KW-0800">Toxin</keyword>
<dbReference type="HAMAP" id="MF_00265">
    <property type="entry name" value="VapC_Nob1"/>
    <property type="match status" value="1"/>
</dbReference>
<evidence type="ECO:0000256" key="8">
    <source>
        <dbReference type="HAMAP-Rule" id="MF_00265"/>
    </source>
</evidence>
<comment type="similarity">
    <text evidence="7 8">Belongs to the PINc/VapC protein family.</text>
</comment>
<evidence type="ECO:0000259" key="9">
    <source>
        <dbReference type="Pfam" id="PF01850"/>
    </source>
</evidence>
<comment type="function">
    <text evidence="8">Toxic component of a toxin-antitoxin (TA) system. An RNase.</text>
</comment>
<accession>A0A0L0MBT9</accession>
<dbReference type="RefSeq" id="WP_050454323.1">
    <property type="nucleotide sequence ID" value="NZ_LFJJ01000097.1"/>
</dbReference>
<evidence type="ECO:0000256" key="4">
    <source>
        <dbReference type="ARBA" id="ARBA00022723"/>
    </source>
</evidence>
<evidence type="ECO:0000256" key="2">
    <source>
        <dbReference type="ARBA" id="ARBA00022649"/>
    </source>
</evidence>
<dbReference type="InterPro" id="IPR002716">
    <property type="entry name" value="PIN_dom"/>
</dbReference>
<proteinExistence type="inferred from homology"/>
<keyword evidence="5 8" id="KW-0378">Hydrolase</keyword>
<evidence type="ECO:0000256" key="5">
    <source>
        <dbReference type="ARBA" id="ARBA00022801"/>
    </source>
</evidence>
<dbReference type="GO" id="GO:0090729">
    <property type="term" value="F:toxin activity"/>
    <property type="evidence" value="ECO:0007669"/>
    <property type="project" value="UniProtKB-KW"/>
</dbReference>
<comment type="caution">
    <text evidence="10">The sequence shown here is derived from an EMBL/GenBank/DDBJ whole genome shotgun (WGS) entry which is preliminary data.</text>
</comment>
<comment type="cofactor">
    <cofactor evidence="1 8">
        <name>Mg(2+)</name>
        <dbReference type="ChEBI" id="CHEBI:18420"/>
    </cofactor>
</comment>
<evidence type="ECO:0000256" key="1">
    <source>
        <dbReference type="ARBA" id="ARBA00001946"/>
    </source>
</evidence>
<evidence type="ECO:0000256" key="6">
    <source>
        <dbReference type="ARBA" id="ARBA00022842"/>
    </source>
</evidence>
<dbReference type="Gene3D" id="3.40.50.1010">
    <property type="entry name" value="5'-nuclease"/>
    <property type="match status" value="1"/>
</dbReference>
<dbReference type="InterPro" id="IPR029060">
    <property type="entry name" value="PIN-like_dom_sf"/>
</dbReference>
<keyword evidence="2 8" id="KW-1277">Toxin-antitoxin system</keyword>
<dbReference type="EMBL" id="LFJJ01000097">
    <property type="protein sequence ID" value="KND59823.1"/>
    <property type="molecule type" value="Genomic_DNA"/>
</dbReference>
<keyword evidence="11" id="KW-1185">Reference proteome</keyword>
<dbReference type="SUPFAM" id="SSF88723">
    <property type="entry name" value="PIN domain-like"/>
    <property type="match status" value="1"/>
</dbReference>
<dbReference type="Proteomes" id="UP000036959">
    <property type="component" value="Unassembled WGS sequence"/>
</dbReference>
<evidence type="ECO:0000313" key="11">
    <source>
        <dbReference type="Proteomes" id="UP000036959"/>
    </source>
</evidence>
<dbReference type="CDD" id="cd18746">
    <property type="entry name" value="PIN_VapC4-5_FitB-like"/>
    <property type="match status" value="1"/>
</dbReference>
<dbReference type="OrthoDB" id="9804823at2"/>
<dbReference type="PANTHER" id="PTHR33653:SF1">
    <property type="entry name" value="RIBONUCLEASE VAPC2"/>
    <property type="match status" value="1"/>
</dbReference>
<dbReference type="InterPro" id="IPR022907">
    <property type="entry name" value="VapC_family"/>
</dbReference>
<evidence type="ECO:0000256" key="3">
    <source>
        <dbReference type="ARBA" id="ARBA00022722"/>
    </source>
</evidence>
<keyword evidence="4 8" id="KW-0479">Metal-binding</keyword>
<organism evidence="10 11">
    <name type="scientific">Candidatus Burkholderia verschuerenii</name>
    <dbReference type="NCBI Taxonomy" id="242163"/>
    <lineage>
        <taxon>Bacteria</taxon>
        <taxon>Pseudomonadati</taxon>
        <taxon>Pseudomonadota</taxon>
        <taxon>Betaproteobacteria</taxon>
        <taxon>Burkholderiales</taxon>
        <taxon>Burkholderiaceae</taxon>
        <taxon>Burkholderia</taxon>
    </lineage>
</organism>
<gene>
    <name evidence="8" type="primary">vapC</name>
    <name evidence="10" type="ORF">BVER_04847</name>
</gene>
<feature type="binding site" evidence="8">
    <location>
        <position position="104"/>
    </location>
    <ligand>
        <name>Mg(2+)</name>
        <dbReference type="ChEBI" id="CHEBI:18420"/>
    </ligand>
</feature>
<name>A0A0L0MBT9_9BURK</name>
<dbReference type="GO" id="GO:0016787">
    <property type="term" value="F:hydrolase activity"/>
    <property type="evidence" value="ECO:0007669"/>
    <property type="project" value="UniProtKB-KW"/>
</dbReference>
<keyword evidence="6 8" id="KW-0460">Magnesium</keyword>
<evidence type="ECO:0000313" key="10">
    <source>
        <dbReference type="EMBL" id="KND59823.1"/>
    </source>
</evidence>
<dbReference type="InterPro" id="IPR050556">
    <property type="entry name" value="Type_II_TA_system_RNase"/>
</dbReference>
<dbReference type="AlphaFoldDB" id="A0A0L0MBT9"/>
<dbReference type="PANTHER" id="PTHR33653">
    <property type="entry name" value="RIBONUCLEASE VAPC2"/>
    <property type="match status" value="1"/>
</dbReference>
<feature type="domain" description="PIN" evidence="9">
    <location>
        <begin position="2"/>
        <end position="130"/>
    </location>
</feature>
<reference evidence="11" key="1">
    <citation type="submission" date="2015-06" db="EMBL/GenBank/DDBJ databases">
        <title>Comparative genomics of Burkholderia leaf nodule symbionts.</title>
        <authorList>
            <person name="Carlier A."/>
            <person name="Eberl L."/>
            <person name="Pinto-Carbo M."/>
        </authorList>
    </citation>
    <scope>NUCLEOTIDE SEQUENCE [LARGE SCALE GENOMIC DNA]</scope>
    <source>
        <strain evidence="11">UZHbot4</strain>
    </source>
</reference>
<sequence length="138" mass="15859">MYLADTNVISDTRREDRANDGIREFFRRAQLDARSVHLSVVTVAELRQGVLWLRHKGDQRQAKTIETWVDGILLEYAARILIVNKEISELWARLRVPQPEPALDKLIAATAIYYGMTVVTRNVRDFAETGAKTFNPFE</sequence>
<dbReference type="Pfam" id="PF01850">
    <property type="entry name" value="PIN"/>
    <property type="match status" value="1"/>
</dbReference>
<feature type="binding site" evidence="8">
    <location>
        <position position="5"/>
    </location>
    <ligand>
        <name>Mg(2+)</name>
        <dbReference type="ChEBI" id="CHEBI:18420"/>
    </ligand>
</feature>
<keyword evidence="3 8" id="KW-0540">Nuclease</keyword>
<dbReference type="PATRIC" id="fig|242163.4.peg.313"/>
<dbReference type="GO" id="GO:0000287">
    <property type="term" value="F:magnesium ion binding"/>
    <property type="evidence" value="ECO:0007669"/>
    <property type="project" value="UniProtKB-UniRule"/>
</dbReference>
<dbReference type="GO" id="GO:0004540">
    <property type="term" value="F:RNA nuclease activity"/>
    <property type="evidence" value="ECO:0007669"/>
    <property type="project" value="InterPro"/>
</dbReference>
<dbReference type="EC" id="3.1.-.-" evidence="8"/>